<keyword evidence="1" id="KW-0472">Membrane</keyword>
<dbReference type="STRING" id="926562.Oweho_1629"/>
<reference evidence="2 3" key="1">
    <citation type="journal article" date="2012" name="Stand. Genomic Sci.">
        <title>Genome sequence of the orange-pigmented seawater bacterium Owenweeksia hongkongensis type strain (UST20020801(T)).</title>
        <authorList>
            <person name="Riedel T."/>
            <person name="Held B."/>
            <person name="Nolan M."/>
            <person name="Lucas S."/>
            <person name="Lapidus A."/>
            <person name="Tice H."/>
            <person name="Del Rio T.G."/>
            <person name="Cheng J.F."/>
            <person name="Han C."/>
            <person name="Tapia R."/>
            <person name="Goodwin L.A."/>
            <person name="Pitluck S."/>
            <person name="Liolios K."/>
            <person name="Mavromatis K."/>
            <person name="Pagani I."/>
            <person name="Ivanova N."/>
            <person name="Mikhailova N."/>
            <person name="Pati A."/>
            <person name="Chen A."/>
            <person name="Palaniappan K."/>
            <person name="Rohde M."/>
            <person name="Tindall B.J."/>
            <person name="Detter J.C."/>
            <person name="Goker M."/>
            <person name="Woyke T."/>
            <person name="Bristow J."/>
            <person name="Eisen J.A."/>
            <person name="Markowitz V."/>
            <person name="Hugenholtz P."/>
            <person name="Klenk H.P."/>
            <person name="Kyrpides N.C."/>
        </authorList>
    </citation>
    <scope>NUCLEOTIDE SEQUENCE</scope>
    <source>
        <strain evidence="3">DSM 17368 / JCM 12287 / NRRL B-23963</strain>
    </source>
</reference>
<dbReference type="eggNOG" id="ENOG502ZJC8">
    <property type="taxonomic scope" value="Bacteria"/>
</dbReference>
<dbReference type="KEGG" id="oho:Oweho_1629"/>
<accession>G8QZX7</accession>
<name>G8QZX7_OWEHD</name>
<keyword evidence="1" id="KW-0812">Transmembrane</keyword>
<gene>
    <name evidence="2" type="ordered locus">Oweho_1629</name>
</gene>
<dbReference type="RefSeq" id="WP_014201973.1">
    <property type="nucleotide sequence ID" value="NC_016599.1"/>
</dbReference>
<dbReference type="AlphaFoldDB" id="G8QZX7"/>
<protein>
    <submittedName>
        <fullName evidence="2">Uncharacterized protein</fullName>
    </submittedName>
</protein>
<feature type="transmembrane region" description="Helical" evidence="1">
    <location>
        <begin position="6"/>
        <end position="38"/>
    </location>
</feature>
<dbReference type="HOGENOM" id="CLU_2956172_0_0_10"/>
<evidence type="ECO:0000313" key="2">
    <source>
        <dbReference type="EMBL" id="AEV32617.1"/>
    </source>
</evidence>
<dbReference type="Proteomes" id="UP000005631">
    <property type="component" value="Chromosome"/>
</dbReference>
<evidence type="ECO:0000313" key="3">
    <source>
        <dbReference type="Proteomes" id="UP000005631"/>
    </source>
</evidence>
<sequence>MFTKTLGFFIFLFIFLMGFSMLLFLGGFVGYWLTLIAVEAINPKLAHKMIGYKEGKEIR</sequence>
<keyword evidence="3" id="KW-1185">Reference proteome</keyword>
<keyword evidence="1" id="KW-1133">Transmembrane helix</keyword>
<dbReference type="EMBL" id="CP003156">
    <property type="protein sequence ID" value="AEV32617.1"/>
    <property type="molecule type" value="Genomic_DNA"/>
</dbReference>
<organism evidence="2 3">
    <name type="scientific">Owenweeksia hongkongensis (strain DSM 17368 / CIP 108786 / JCM 12287 / NRRL B-23963 / UST20020801)</name>
    <dbReference type="NCBI Taxonomy" id="926562"/>
    <lineage>
        <taxon>Bacteria</taxon>
        <taxon>Pseudomonadati</taxon>
        <taxon>Bacteroidota</taxon>
        <taxon>Flavobacteriia</taxon>
        <taxon>Flavobacteriales</taxon>
        <taxon>Owenweeksiaceae</taxon>
        <taxon>Owenweeksia</taxon>
    </lineage>
</organism>
<evidence type="ECO:0000256" key="1">
    <source>
        <dbReference type="SAM" id="Phobius"/>
    </source>
</evidence>
<proteinExistence type="predicted"/>